<dbReference type="InterPro" id="IPR038086">
    <property type="entry name" value="DUF2789_sf"/>
</dbReference>
<dbReference type="HOGENOM" id="CLU_177836_0_0_6"/>
<dbReference type="eggNOG" id="COG2040">
    <property type="taxonomic scope" value="Bacteria"/>
</dbReference>
<dbReference type="AlphaFoldDB" id="A0A078LT45"/>
<dbReference type="STRING" id="1499686.BN1079_00804"/>
<gene>
    <name evidence="1" type="ORF">BN1079_00804</name>
</gene>
<organism evidence="1 2">
    <name type="scientific">Pseudomonas saudiphocaensis</name>
    <dbReference type="NCBI Taxonomy" id="1499686"/>
    <lineage>
        <taxon>Bacteria</taxon>
        <taxon>Pseudomonadati</taxon>
        <taxon>Pseudomonadota</taxon>
        <taxon>Gammaproteobacteria</taxon>
        <taxon>Pseudomonadales</taxon>
        <taxon>Pseudomonadaceae</taxon>
        <taxon>Pseudomonas</taxon>
    </lineage>
</organism>
<dbReference type="EMBL" id="CCSF01000001">
    <property type="protein sequence ID" value="CDZ93512.1"/>
    <property type="molecule type" value="Genomic_DNA"/>
</dbReference>
<proteinExistence type="predicted"/>
<accession>A0A078LT45</accession>
<keyword evidence="2" id="KW-1185">Reference proteome</keyword>
<dbReference type="Pfam" id="PF10982">
    <property type="entry name" value="DUF2789"/>
    <property type="match status" value="1"/>
</dbReference>
<dbReference type="OrthoDB" id="5828847at2"/>
<dbReference type="Proteomes" id="UP000053902">
    <property type="component" value="Unassembled WGS sequence"/>
</dbReference>
<dbReference type="Gene3D" id="1.10.10.1130">
    <property type="entry name" value="Uncharacterised protein PF10982, DUF2789"/>
    <property type="match status" value="1"/>
</dbReference>
<dbReference type="InterPro" id="IPR021250">
    <property type="entry name" value="DUF2789"/>
</dbReference>
<evidence type="ECO:0000313" key="1">
    <source>
        <dbReference type="EMBL" id="CDZ93512.1"/>
    </source>
</evidence>
<evidence type="ECO:0000313" key="2">
    <source>
        <dbReference type="Proteomes" id="UP000053902"/>
    </source>
</evidence>
<evidence type="ECO:0008006" key="3">
    <source>
        <dbReference type="Google" id="ProtNLM"/>
    </source>
</evidence>
<protein>
    <recommendedName>
        <fullName evidence="3">DUF2789 domain-containing protein</fullName>
    </recommendedName>
</protein>
<dbReference type="RefSeq" id="WP_037022460.1">
    <property type="nucleotide sequence ID" value="NZ_CCSF01000001.1"/>
</dbReference>
<reference evidence="1 2" key="1">
    <citation type="submission" date="2014-07" db="EMBL/GenBank/DDBJ databases">
        <authorList>
            <person name="Urmite Genomes Urmite Genomes"/>
        </authorList>
    </citation>
    <scope>NUCLEOTIDE SEQUENCE [LARGE SCALE GENOMIC DNA]</scope>
    <source>
        <strain evidence="1 2">20_BN</strain>
    </source>
</reference>
<name>A0A078LT45_9PSED</name>
<sequence length="85" mass="9737">MELPNKDIGMLFEQLGLPADPASIDEFISRHRPLPNHMKVSEAPFWNEAQGSFLKEQLMDDAEWAPVVDELNARLHEQELDDPQP</sequence>